<feature type="region of interest" description="Disordered" evidence="1">
    <location>
        <begin position="14"/>
        <end position="35"/>
    </location>
</feature>
<evidence type="ECO:0000313" key="2">
    <source>
        <dbReference type="EMBL" id="KAF9074127.1"/>
    </source>
</evidence>
<keyword evidence="3" id="KW-1185">Reference proteome</keyword>
<dbReference type="AlphaFoldDB" id="A0A9P5Q4V9"/>
<organism evidence="2 3">
    <name type="scientific">Rhodocollybia butyracea</name>
    <dbReference type="NCBI Taxonomy" id="206335"/>
    <lineage>
        <taxon>Eukaryota</taxon>
        <taxon>Fungi</taxon>
        <taxon>Dikarya</taxon>
        <taxon>Basidiomycota</taxon>
        <taxon>Agaricomycotina</taxon>
        <taxon>Agaricomycetes</taxon>
        <taxon>Agaricomycetidae</taxon>
        <taxon>Agaricales</taxon>
        <taxon>Marasmiineae</taxon>
        <taxon>Omphalotaceae</taxon>
        <taxon>Rhodocollybia</taxon>
    </lineage>
</organism>
<comment type="caution">
    <text evidence="2">The sequence shown here is derived from an EMBL/GenBank/DDBJ whole genome shotgun (WGS) entry which is preliminary data.</text>
</comment>
<sequence length="204" mass="22416">MSNIAKLITFTPLHKPAAHSSPSSSRDIPLAPAPRNIPDNSAYDLFDILSAIENDGPQADIWARFSRSEGFHDKDGVYYPPMDPEEIKQFAEKYFSPLDDPSLSESPFPPLDVTSSFFADLINGAEMDEDYFGLNSLPDEVVVRPEDAEEIQEIQRMLSAEASPLDGDWPTLSLFSSPLDLDSLSTVFGPVEEASTDVAMDTSP</sequence>
<dbReference type="OrthoDB" id="10305473at2759"/>
<proteinExistence type="predicted"/>
<gene>
    <name evidence="2" type="ORF">BDP27DRAFT_1359653</name>
</gene>
<name>A0A9P5Q4V9_9AGAR</name>
<protein>
    <submittedName>
        <fullName evidence="2">Uncharacterized protein</fullName>
    </submittedName>
</protein>
<accession>A0A9P5Q4V9</accession>
<dbReference type="Proteomes" id="UP000772434">
    <property type="component" value="Unassembled WGS sequence"/>
</dbReference>
<evidence type="ECO:0000313" key="3">
    <source>
        <dbReference type="Proteomes" id="UP000772434"/>
    </source>
</evidence>
<dbReference type="EMBL" id="JADNRY010000014">
    <property type="protein sequence ID" value="KAF9074127.1"/>
    <property type="molecule type" value="Genomic_DNA"/>
</dbReference>
<evidence type="ECO:0000256" key="1">
    <source>
        <dbReference type="SAM" id="MobiDB-lite"/>
    </source>
</evidence>
<reference evidence="2" key="1">
    <citation type="submission" date="2020-11" db="EMBL/GenBank/DDBJ databases">
        <authorList>
            <consortium name="DOE Joint Genome Institute"/>
            <person name="Ahrendt S."/>
            <person name="Riley R."/>
            <person name="Andreopoulos W."/>
            <person name="Labutti K."/>
            <person name="Pangilinan J."/>
            <person name="Ruiz-Duenas F.J."/>
            <person name="Barrasa J.M."/>
            <person name="Sanchez-Garcia M."/>
            <person name="Camarero S."/>
            <person name="Miyauchi S."/>
            <person name="Serrano A."/>
            <person name="Linde D."/>
            <person name="Babiker R."/>
            <person name="Drula E."/>
            <person name="Ayuso-Fernandez I."/>
            <person name="Pacheco R."/>
            <person name="Padilla G."/>
            <person name="Ferreira P."/>
            <person name="Barriuso J."/>
            <person name="Kellner H."/>
            <person name="Castanera R."/>
            <person name="Alfaro M."/>
            <person name="Ramirez L."/>
            <person name="Pisabarro A.G."/>
            <person name="Kuo A."/>
            <person name="Tritt A."/>
            <person name="Lipzen A."/>
            <person name="He G."/>
            <person name="Yan M."/>
            <person name="Ng V."/>
            <person name="Cullen D."/>
            <person name="Martin F."/>
            <person name="Rosso M.-N."/>
            <person name="Henrissat B."/>
            <person name="Hibbett D."/>
            <person name="Martinez A.T."/>
            <person name="Grigoriev I.V."/>
        </authorList>
    </citation>
    <scope>NUCLEOTIDE SEQUENCE</scope>
    <source>
        <strain evidence="2">AH 40177</strain>
    </source>
</reference>